<evidence type="ECO:0000256" key="1">
    <source>
        <dbReference type="SAM" id="SignalP"/>
    </source>
</evidence>
<dbReference type="EMBL" id="SWBR01000005">
    <property type="protein sequence ID" value="TKC05567.1"/>
    <property type="molecule type" value="Genomic_DNA"/>
</dbReference>
<evidence type="ECO:0000313" key="2">
    <source>
        <dbReference type="EMBL" id="TKC05567.1"/>
    </source>
</evidence>
<organism evidence="2 3">
    <name type="scientific">Pedobacter polaris</name>
    <dbReference type="NCBI Taxonomy" id="2571273"/>
    <lineage>
        <taxon>Bacteria</taxon>
        <taxon>Pseudomonadati</taxon>
        <taxon>Bacteroidota</taxon>
        <taxon>Sphingobacteriia</taxon>
        <taxon>Sphingobacteriales</taxon>
        <taxon>Sphingobacteriaceae</taxon>
        <taxon>Pedobacter</taxon>
    </lineage>
</organism>
<dbReference type="Proteomes" id="UP000309488">
    <property type="component" value="Unassembled WGS sequence"/>
</dbReference>
<protein>
    <submittedName>
        <fullName evidence="2">Uncharacterized protein</fullName>
    </submittedName>
</protein>
<keyword evidence="1" id="KW-0732">Signal</keyword>
<dbReference type="Gene3D" id="2.60.40.3080">
    <property type="match status" value="1"/>
</dbReference>
<gene>
    <name evidence="2" type="ORF">FA048_17745</name>
</gene>
<sequence length="197" mass="22425">MKNLLKTSLLAVILLTSTVAFANYDDFSLKVKNGDEKSIVFLIEEAQDVNLSIHSLYDGVIYEQKIHAVRPLTKVYNLEAFPDGNYTVKIENDKKLIEYQVTIENGKTLVSDAVITEFFKPVLTKENNVITLNMDNAPSGPIEVKILNEYNEELYAKVFASKAKFMKKFNTEKSEAKELTFIVRAKDQEFIETLSIK</sequence>
<evidence type="ECO:0000313" key="3">
    <source>
        <dbReference type="Proteomes" id="UP000309488"/>
    </source>
</evidence>
<dbReference type="RefSeq" id="WP_136843632.1">
    <property type="nucleotide sequence ID" value="NZ_SWBR01000005.1"/>
</dbReference>
<feature type="signal peptide" evidence="1">
    <location>
        <begin position="1"/>
        <end position="22"/>
    </location>
</feature>
<dbReference type="OrthoDB" id="978867at2"/>
<name>A0A4V5NZ46_9SPHI</name>
<feature type="chain" id="PRO_5020331829" evidence="1">
    <location>
        <begin position="23"/>
        <end position="197"/>
    </location>
</feature>
<proteinExistence type="predicted"/>
<comment type="caution">
    <text evidence="2">The sequence shown here is derived from an EMBL/GenBank/DDBJ whole genome shotgun (WGS) entry which is preliminary data.</text>
</comment>
<reference evidence="2 3" key="1">
    <citation type="submission" date="2019-04" db="EMBL/GenBank/DDBJ databases">
        <title>Pedobacter sp. RP-3-22 sp. nov., isolated from Arctic soil.</title>
        <authorList>
            <person name="Dahal R.H."/>
            <person name="Kim D.-U."/>
        </authorList>
    </citation>
    <scope>NUCLEOTIDE SEQUENCE [LARGE SCALE GENOMIC DNA]</scope>
    <source>
        <strain evidence="2 3">RP-3-22</strain>
    </source>
</reference>
<dbReference type="AlphaFoldDB" id="A0A4V5NZ46"/>
<accession>A0A4V5NZ46</accession>
<keyword evidence="3" id="KW-1185">Reference proteome</keyword>